<keyword evidence="13" id="KW-0963">Cytoplasm</keyword>
<evidence type="ECO:0000256" key="17">
    <source>
        <dbReference type="ARBA" id="ARBA00022824"/>
    </source>
</evidence>
<keyword evidence="18" id="KW-0965">Cell junction</keyword>
<dbReference type="Gene3D" id="2.30.30.40">
    <property type="entry name" value="SH3 Domains"/>
    <property type="match status" value="1"/>
</dbReference>
<dbReference type="PRINTS" id="PR00452">
    <property type="entry name" value="SH3DOMAIN"/>
</dbReference>
<dbReference type="GO" id="GO:0001726">
    <property type="term" value="C:ruffle"/>
    <property type="evidence" value="ECO:0007669"/>
    <property type="project" value="UniProtKB-SubCell"/>
</dbReference>
<dbReference type="GO" id="GO:0043197">
    <property type="term" value="C:dendritic spine"/>
    <property type="evidence" value="ECO:0007669"/>
    <property type="project" value="UniProtKB-SubCell"/>
</dbReference>
<dbReference type="SUPFAM" id="SSF50044">
    <property type="entry name" value="SH3-domain"/>
    <property type="match status" value="1"/>
</dbReference>
<dbReference type="GO" id="GO:0016477">
    <property type="term" value="P:cell migration"/>
    <property type="evidence" value="ECO:0007669"/>
    <property type="project" value="TreeGrafter"/>
</dbReference>
<dbReference type="GO" id="GO:0030027">
    <property type="term" value="C:lamellipodium"/>
    <property type="evidence" value="ECO:0007669"/>
    <property type="project" value="UniProtKB-SubCell"/>
</dbReference>
<evidence type="ECO:0000256" key="6">
    <source>
        <dbReference type="ARBA" id="ARBA00004466"/>
    </source>
</evidence>
<dbReference type="PANTHER" id="PTHR10829">
    <property type="entry name" value="CORTACTIN AND DREBRIN"/>
    <property type="match status" value="1"/>
</dbReference>
<accession>A0A0K8UQA0</accession>
<evidence type="ECO:0000313" key="28">
    <source>
        <dbReference type="EMBL" id="JAI28693.1"/>
    </source>
</evidence>
<evidence type="ECO:0000256" key="5">
    <source>
        <dbReference type="ARBA" id="ARBA00004279"/>
    </source>
</evidence>
<feature type="region of interest" description="Disordered" evidence="26">
    <location>
        <begin position="472"/>
        <end position="507"/>
    </location>
</feature>
<keyword evidence="14" id="KW-0597">Phosphoprotein</keyword>
<dbReference type="GO" id="GO:0030864">
    <property type="term" value="C:cortical actin cytoskeleton"/>
    <property type="evidence" value="ECO:0007669"/>
    <property type="project" value="TreeGrafter"/>
</dbReference>
<dbReference type="Pfam" id="PF00018">
    <property type="entry name" value="SH3_1"/>
    <property type="match status" value="1"/>
</dbReference>
<feature type="domain" description="SH3" evidence="27">
    <location>
        <begin position="544"/>
        <end position="603"/>
    </location>
</feature>
<keyword evidence="15" id="KW-0254">Endocytosis</keyword>
<dbReference type="EMBL" id="GDHF01023621">
    <property type="protein sequence ID" value="JAI28693.1"/>
    <property type="molecule type" value="Transcribed_RNA"/>
</dbReference>
<evidence type="ECO:0000256" key="25">
    <source>
        <dbReference type="PROSITE-ProRule" id="PRU00192"/>
    </source>
</evidence>
<comment type="subcellular location">
    <subcellularLocation>
        <location evidence="4">Cell junction</location>
        <location evidence="4">Focal adhesion</location>
    </subcellularLocation>
    <subcellularLocation>
        <location evidence="1">Cell membrane</location>
    </subcellularLocation>
    <subcellularLocation>
        <location evidence="5">Cell projection</location>
        <location evidence="5">Dendrite</location>
    </subcellularLocation>
    <subcellularLocation>
        <location evidence="9">Cell projection</location>
        <location evidence="9">Dendritic spine</location>
    </subcellularLocation>
    <subcellularLocation>
        <location evidence="7">Cell projection</location>
        <location evidence="7">Lamellipodium</location>
    </subcellularLocation>
    <subcellularLocation>
        <location evidence="6">Cell projection</location>
        <location evidence="6">Ruffle</location>
    </subcellularLocation>
    <subcellularLocation>
        <location evidence="8">Cytoplasm</location>
        <location evidence="8">Cell cortex</location>
    </subcellularLocation>
    <subcellularLocation>
        <location evidence="3">Cytoplasm</location>
        <location evidence="3">Cytoskeleton</location>
    </subcellularLocation>
    <subcellularLocation>
        <location evidence="2">Endoplasmic reticulum</location>
    </subcellularLocation>
    <subcellularLocation>
        <location evidence="10">Membrane</location>
        <location evidence="10">Clathrin-coated pit</location>
    </subcellularLocation>
</comment>
<keyword evidence="11 25" id="KW-0728">SH3 domain</keyword>
<dbReference type="PROSITE" id="PS51090">
    <property type="entry name" value="CORTACTIN"/>
    <property type="match status" value="5"/>
</dbReference>
<keyword evidence="16" id="KW-0677">Repeat</keyword>
<evidence type="ECO:0000256" key="19">
    <source>
        <dbReference type="ARBA" id="ARBA00023018"/>
    </source>
</evidence>
<evidence type="ECO:0000256" key="4">
    <source>
        <dbReference type="ARBA" id="ARBA00004246"/>
    </source>
</evidence>
<dbReference type="GO" id="GO:0005886">
    <property type="term" value="C:plasma membrane"/>
    <property type="evidence" value="ECO:0007669"/>
    <property type="project" value="UniProtKB-SubCell"/>
</dbReference>
<feature type="non-terminal residue" evidence="28">
    <location>
        <position position="1"/>
    </location>
</feature>
<feature type="compositionally biased region" description="Basic and acidic residues" evidence="26">
    <location>
        <begin position="302"/>
        <end position="342"/>
    </location>
</feature>
<keyword evidence="19" id="KW-0770">Synapse</keyword>
<keyword evidence="24" id="KW-0966">Cell projection</keyword>
<evidence type="ECO:0000256" key="26">
    <source>
        <dbReference type="SAM" id="MobiDB-lite"/>
    </source>
</evidence>
<evidence type="ECO:0000256" key="1">
    <source>
        <dbReference type="ARBA" id="ARBA00004236"/>
    </source>
</evidence>
<evidence type="ECO:0000256" key="24">
    <source>
        <dbReference type="ARBA" id="ARBA00023273"/>
    </source>
</evidence>
<name>A0A0K8UQA0_BACLA</name>
<dbReference type="OrthoDB" id="5971719at2759"/>
<keyword evidence="21" id="KW-0472">Membrane</keyword>
<feature type="compositionally biased region" description="Basic and acidic residues" evidence="26">
    <location>
        <begin position="82"/>
        <end position="99"/>
    </location>
</feature>
<evidence type="ECO:0000256" key="22">
    <source>
        <dbReference type="ARBA" id="ARBA00023176"/>
    </source>
</evidence>
<dbReference type="Pfam" id="PF02218">
    <property type="entry name" value="HS1_rep"/>
    <property type="match status" value="5"/>
</dbReference>
<sequence length="605" mass="67894">VPGFTKKKHLLHLQKRFFEQIIRKMWKATAGLQLQNTQPDADDDWETDPDFVNDVSEQEQRWGSKTVEGSGRTAGAIDMEKLRFETEKADQDKKKKELEEQNPGYGYGGKFGVQSDRMDKSAVGHDYRATVEKHASQKDYSEGFGGKFGVQKDRVDKSAAGWDHIEKVEKHASQKDYATGFGGKFGVQSDRVDKSALGWDHVEKVEKHESQKDYSKGFGGKFGIQEDRKDKSAMGWDHKEAPQKHESQIDHKVGFGGKFGVQRDRMDKSAAGFDDNEKQQVGTTYTKVKPNIEGAKPSNLRAKFENLAKNSEEETRKRAEEQKRLREEKDRRDREEAAKKTVIENTPLPAAEEARAPPPKGSRSSISTGREGGISNAISAFNQMQSPTTENPPAVRKEAVIIPKTQPVEIVNEIDDKQQSQPIMEDVKKNVTITAPPPDVIPSIEIETAITPPQLSSPECPTQEPVYENRETIEQKQQQQHVQQKSVQQLQQSSQQQSQVEEKKENEGAALDNAVANSAAPTAVATTDEAIYSNSDNLADYIEDTGIHAIALYDYQAADDDEISFDPDDTITHIEMIDEGWWRGLCKNRYGLFPANYVQLINQKA</sequence>
<keyword evidence="22" id="KW-0168">Coated pit</keyword>
<evidence type="ECO:0000256" key="16">
    <source>
        <dbReference type="ARBA" id="ARBA00022737"/>
    </source>
</evidence>
<dbReference type="GO" id="GO:0005905">
    <property type="term" value="C:clathrin-coated pit"/>
    <property type="evidence" value="ECO:0007669"/>
    <property type="project" value="UniProtKB-SubCell"/>
</dbReference>
<evidence type="ECO:0000256" key="12">
    <source>
        <dbReference type="ARBA" id="ARBA00022475"/>
    </source>
</evidence>
<organism evidence="28">
    <name type="scientific">Bactrocera latifrons</name>
    <name type="common">Malaysian fruit fly</name>
    <name type="synonym">Chaetodacus latifrons</name>
    <dbReference type="NCBI Taxonomy" id="174628"/>
    <lineage>
        <taxon>Eukaryota</taxon>
        <taxon>Metazoa</taxon>
        <taxon>Ecdysozoa</taxon>
        <taxon>Arthropoda</taxon>
        <taxon>Hexapoda</taxon>
        <taxon>Insecta</taxon>
        <taxon>Pterygota</taxon>
        <taxon>Neoptera</taxon>
        <taxon>Endopterygota</taxon>
        <taxon>Diptera</taxon>
        <taxon>Brachycera</taxon>
        <taxon>Muscomorpha</taxon>
        <taxon>Tephritoidea</taxon>
        <taxon>Tephritidae</taxon>
        <taxon>Bactrocera</taxon>
        <taxon>Bactrocera</taxon>
    </lineage>
</organism>
<dbReference type="InterPro" id="IPR035716">
    <property type="entry name" value="Cortactin_SH3"/>
</dbReference>
<keyword evidence="23" id="KW-0206">Cytoskeleton</keyword>
<evidence type="ECO:0000256" key="14">
    <source>
        <dbReference type="ARBA" id="ARBA00022553"/>
    </source>
</evidence>
<evidence type="ECO:0000256" key="15">
    <source>
        <dbReference type="ARBA" id="ARBA00022583"/>
    </source>
</evidence>
<dbReference type="AlphaFoldDB" id="A0A0K8UQA0"/>
<dbReference type="PROSITE" id="PS50002">
    <property type="entry name" value="SH3"/>
    <property type="match status" value="1"/>
</dbReference>
<dbReference type="GO" id="GO:0005783">
    <property type="term" value="C:endoplasmic reticulum"/>
    <property type="evidence" value="ECO:0007669"/>
    <property type="project" value="UniProtKB-SubCell"/>
</dbReference>
<dbReference type="GO" id="GO:0030427">
    <property type="term" value="C:site of polarized growth"/>
    <property type="evidence" value="ECO:0007669"/>
    <property type="project" value="TreeGrafter"/>
</dbReference>
<protein>
    <submittedName>
        <fullName evidence="28">Src substrate cortactin</fullName>
    </submittedName>
</protein>
<evidence type="ECO:0000256" key="8">
    <source>
        <dbReference type="ARBA" id="ARBA00004544"/>
    </source>
</evidence>
<dbReference type="InterPro" id="IPR036028">
    <property type="entry name" value="SH3-like_dom_sf"/>
</dbReference>
<dbReference type="GO" id="GO:0006897">
    <property type="term" value="P:endocytosis"/>
    <property type="evidence" value="ECO:0007669"/>
    <property type="project" value="UniProtKB-KW"/>
</dbReference>
<dbReference type="CDD" id="cd11959">
    <property type="entry name" value="SH3_Cortactin"/>
    <property type="match status" value="1"/>
</dbReference>
<evidence type="ECO:0000256" key="10">
    <source>
        <dbReference type="ARBA" id="ARBA00004600"/>
    </source>
</evidence>
<gene>
    <name evidence="28" type="primary">CTTN_0</name>
    <name evidence="28" type="ORF">c0_g1_i4</name>
</gene>
<dbReference type="FunFam" id="2.30.30.40:FF:000087">
    <property type="entry name" value="Src substrate cortactin"/>
    <property type="match status" value="1"/>
</dbReference>
<dbReference type="GO" id="GO:0030833">
    <property type="term" value="P:regulation of actin filament polymerization"/>
    <property type="evidence" value="ECO:0007669"/>
    <property type="project" value="TreeGrafter"/>
</dbReference>
<feature type="compositionally biased region" description="Low complexity" evidence="26">
    <location>
        <begin position="475"/>
        <end position="499"/>
    </location>
</feature>
<evidence type="ECO:0000256" key="11">
    <source>
        <dbReference type="ARBA" id="ARBA00022443"/>
    </source>
</evidence>
<evidence type="ECO:0000256" key="20">
    <source>
        <dbReference type="ARBA" id="ARBA00023054"/>
    </source>
</evidence>
<evidence type="ECO:0000256" key="18">
    <source>
        <dbReference type="ARBA" id="ARBA00022949"/>
    </source>
</evidence>
<dbReference type="PRINTS" id="PR00499">
    <property type="entry name" value="P67PHOX"/>
</dbReference>
<dbReference type="GO" id="GO:0005925">
    <property type="term" value="C:focal adhesion"/>
    <property type="evidence" value="ECO:0007669"/>
    <property type="project" value="UniProtKB-SubCell"/>
</dbReference>
<reference evidence="28" key="1">
    <citation type="submission" date="2015-06" db="EMBL/GenBank/DDBJ databases">
        <authorList>
            <person name="Hoefler B.C."/>
            <person name="Straight P.D."/>
        </authorList>
    </citation>
    <scope>NUCLEOTIDE SEQUENCE</scope>
</reference>
<feature type="region of interest" description="Disordered" evidence="26">
    <location>
        <begin position="270"/>
        <end position="373"/>
    </location>
</feature>
<dbReference type="InterPro" id="IPR001452">
    <property type="entry name" value="SH3_domain"/>
</dbReference>
<evidence type="ECO:0000259" key="27">
    <source>
        <dbReference type="PROSITE" id="PS50002"/>
    </source>
</evidence>
<dbReference type="GO" id="GO:0005884">
    <property type="term" value="C:actin filament"/>
    <property type="evidence" value="ECO:0007669"/>
    <property type="project" value="TreeGrafter"/>
</dbReference>
<evidence type="ECO:0000256" key="2">
    <source>
        <dbReference type="ARBA" id="ARBA00004240"/>
    </source>
</evidence>
<keyword evidence="20" id="KW-0175">Coiled coil</keyword>
<dbReference type="PANTHER" id="PTHR10829:SF23">
    <property type="entry name" value="CORTACTIN, ISOFORM A"/>
    <property type="match status" value="1"/>
</dbReference>
<feature type="region of interest" description="Disordered" evidence="26">
    <location>
        <begin position="82"/>
        <end position="113"/>
    </location>
</feature>
<evidence type="ECO:0000256" key="13">
    <source>
        <dbReference type="ARBA" id="ARBA00022490"/>
    </source>
</evidence>
<dbReference type="SMART" id="SM00326">
    <property type="entry name" value="SH3"/>
    <property type="match status" value="1"/>
</dbReference>
<proteinExistence type="predicted"/>
<dbReference type="GO" id="GO:0051015">
    <property type="term" value="F:actin filament binding"/>
    <property type="evidence" value="ECO:0007669"/>
    <property type="project" value="TreeGrafter"/>
</dbReference>
<keyword evidence="17" id="KW-0256">Endoplasmic reticulum</keyword>
<evidence type="ECO:0000256" key="7">
    <source>
        <dbReference type="ARBA" id="ARBA00004510"/>
    </source>
</evidence>
<keyword evidence="12" id="KW-1003">Cell membrane</keyword>
<evidence type="ECO:0000256" key="3">
    <source>
        <dbReference type="ARBA" id="ARBA00004245"/>
    </source>
</evidence>
<evidence type="ECO:0000256" key="9">
    <source>
        <dbReference type="ARBA" id="ARBA00004552"/>
    </source>
</evidence>
<evidence type="ECO:0000256" key="23">
    <source>
        <dbReference type="ARBA" id="ARBA00023212"/>
    </source>
</evidence>
<evidence type="ECO:0000256" key="21">
    <source>
        <dbReference type="ARBA" id="ARBA00023136"/>
    </source>
</evidence>
<dbReference type="InterPro" id="IPR003134">
    <property type="entry name" value="Hs1_Cortactin"/>
</dbReference>